<dbReference type="GO" id="GO:0050660">
    <property type="term" value="F:flavin adenine dinucleotide binding"/>
    <property type="evidence" value="ECO:0007669"/>
    <property type="project" value="InterPro"/>
</dbReference>
<protein>
    <submittedName>
        <fullName evidence="12">Acyl-CoA dehydrogenase family protein</fullName>
    </submittedName>
</protein>
<proteinExistence type="inferred from homology"/>
<dbReference type="RefSeq" id="WP_289503843.1">
    <property type="nucleotide sequence ID" value="NZ_CP116805.1"/>
</dbReference>
<evidence type="ECO:0000259" key="11">
    <source>
        <dbReference type="Pfam" id="PF02771"/>
    </source>
</evidence>
<dbReference type="Pfam" id="PF02771">
    <property type="entry name" value="Acyl-CoA_dh_N"/>
    <property type="match status" value="1"/>
</dbReference>
<dbReference type="SUPFAM" id="SSF47203">
    <property type="entry name" value="Acyl-CoA dehydrogenase C-terminal domain-like"/>
    <property type="match status" value="1"/>
</dbReference>
<dbReference type="GO" id="GO:0008470">
    <property type="term" value="F:3-methylbutanoyl-CoA dehydrogenase activity"/>
    <property type="evidence" value="ECO:0007669"/>
    <property type="project" value="TreeGrafter"/>
</dbReference>
<evidence type="ECO:0000256" key="8">
    <source>
        <dbReference type="RuleBase" id="RU362125"/>
    </source>
</evidence>
<keyword evidence="4" id="KW-0101">Branched-chain amino acid catabolism</keyword>
<feature type="domain" description="Acyl-CoA dehydrogenase/oxidase N-terminal" evidence="11">
    <location>
        <begin position="12"/>
        <end position="123"/>
    </location>
</feature>
<sequence length="392" mass="42429">MMRTGLKAFGFTDDHQQLYDTTFRYAQDQLHPLLARMDDEDWFPDDAYKALKDVGLLGLTIPEKFGGAGLDFVSSALIAEAMSYWNHCFSASWGASENLCINNIVRNASEEQKAKYLPRFVEGAIGALGLTEPGAGSDALGSMATTAKKVGDTYVLNGRKMFITNGPVADILLVYAKTDPSAGPHGISAFIVEKDTPGFSVAQKLDKMGWRGSPTGELVFEDCVVPAANLVGGENRGVAVVMSGLNIERSFLCSSSVGIAARALDLTIDYAKERRQFGKPIAGFQLIQGIIADMYTDLETFRAVSYQVMKEINDLETGGGGRGQVHLRTAMNALYTGRAVMRILDGAVQVHGGMGFMRETEVNRLYRSGKILEIGAGTNQVRQTIIAGELLK</sequence>
<evidence type="ECO:0000313" key="13">
    <source>
        <dbReference type="Proteomes" id="UP001217500"/>
    </source>
</evidence>
<dbReference type="PANTHER" id="PTHR43884">
    <property type="entry name" value="ACYL-COA DEHYDROGENASE"/>
    <property type="match status" value="1"/>
</dbReference>
<keyword evidence="5 8" id="KW-0285">Flavoprotein</keyword>
<comment type="pathway">
    <text evidence="2">Amino-acid degradation; L-valine degradation.</text>
</comment>
<dbReference type="InterPro" id="IPR036250">
    <property type="entry name" value="AcylCo_DH-like_C"/>
</dbReference>
<dbReference type="Gene3D" id="1.10.540.10">
    <property type="entry name" value="Acyl-CoA dehydrogenase/oxidase, N-terminal domain"/>
    <property type="match status" value="1"/>
</dbReference>
<feature type="domain" description="Acyl-CoA dehydrogenase/oxidase C-terminal" evidence="9">
    <location>
        <begin position="235"/>
        <end position="390"/>
    </location>
</feature>
<dbReference type="SUPFAM" id="SSF56645">
    <property type="entry name" value="Acyl-CoA dehydrogenase NM domain-like"/>
    <property type="match status" value="1"/>
</dbReference>
<evidence type="ECO:0000256" key="5">
    <source>
        <dbReference type="ARBA" id="ARBA00022630"/>
    </source>
</evidence>
<keyword evidence="13" id="KW-1185">Reference proteome</keyword>
<organism evidence="12 13">
    <name type="scientific">Gimibacter soli</name>
    <dbReference type="NCBI Taxonomy" id="3024400"/>
    <lineage>
        <taxon>Bacteria</taxon>
        <taxon>Pseudomonadati</taxon>
        <taxon>Pseudomonadota</taxon>
        <taxon>Alphaproteobacteria</taxon>
        <taxon>Kordiimonadales</taxon>
        <taxon>Temperatibacteraceae</taxon>
        <taxon>Gimibacter</taxon>
    </lineage>
</organism>
<comment type="similarity">
    <text evidence="3 8">Belongs to the acyl-CoA dehydrogenase family.</text>
</comment>
<dbReference type="Pfam" id="PF00441">
    <property type="entry name" value="Acyl-CoA_dh_1"/>
    <property type="match status" value="1"/>
</dbReference>
<dbReference type="Gene3D" id="1.20.140.10">
    <property type="entry name" value="Butyryl-CoA Dehydrogenase, subunit A, domain 3"/>
    <property type="match status" value="1"/>
</dbReference>
<evidence type="ECO:0000256" key="2">
    <source>
        <dbReference type="ARBA" id="ARBA00005109"/>
    </source>
</evidence>
<evidence type="ECO:0000313" key="12">
    <source>
        <dbReference type="EMBL" id="WCL54124.1"/>
    </source>
</evidence>
<evidence type="ECO:0000256" key="7">
    <source>
        <dbReference type="ARBA" id="ARBA00023002"/>
    </source>
</evidence>
<dbReference type="PANTHER" id="PTHR43884:SF12">
    <property type="entry name" value="ISOVALERYL-COA DEHYDROGENASE, MITOCHONDRIAL-RELATED"/>
    <property type="match status" value="1"/>
</dbReference>
<feature type="domain" description="Acyl-CoA oxidase/dehydrogenase middle" evidence="10">
    <location>
        <begin position="127"/>
        <end position="223"/>
    </location>
</feature>
<dbReference type="FunFam" id="1.20.140.10:FF:000001">
    <property type="entry name" value="Acyl-CoA dehydrogenase"/>
    <property type="match status" value="1"/>
</dbReference>
<evidence type="ECO:0000259" key="9">
    <source>
        <dbReference type="Pfam" id="PF00441"/>
    </source>
</evidence>
<evidence type="ECO:0000259" key="10">
    <source>
        <dbReference type="Pfam" id="PF02770"/>
    </source>
</evidence>
<dbReference type="FunFam" id="1.10.540.10:FF:000026">
    <property type="entry name" value="Acyl-CoA dehydrogenase medium chain"/>
    <property type="match status" value="1"/>
</dbReference>
<reference evidence="12" key="1">
    <citation type="submission" date="2023-01" db="EMBL/GenBank/DDBJ databases">
        <title>The genome sequence of Kordiimonadaceae bacterium 6D33.</title>
        <authorList>
            <person name="Liu Y."/>
        </authorList>
    </citation>
    <scope>NUCLEOTIDE SEQUENCE</scope>
    <source>
        <strain evidence="12">6D33</strain>
    </source>
</reference>
<evidence type="ECO:0000256" key="3">
    <source>
        <dbReference type="ARBA" id="ARBA00009347"/>
    </source>
</evidence>
<dbReference type="Gene3D" id="2.40.110.10">
    <property type="entry name" value="Butyryl-CoA Dehydrogenase, subunit A, domain 2"/>
    <property type="match status" value="1"/>
</dbReference>
<dbReference type="KEGG" id="gso:PH603_16420"/>
<dbReference type="InterPro" id="IPR009100">
    <property type="entry name" value="AcylCoA_DH/oxidase_NM_dom_sf"/>
</dbReference>
<keyword evidence="6 8" id="KW-0274">FAD</keyword>
<dbReference type="AlphaFoldDB" id="A0AAE9XPZ6"/>
<dbReference type="InterPro" id="IPR006091">
    <property type="entry name" value="Acyl-CoA_Oxase/DH_mid-dom"/>
</dbReference>
<dbReference type="PIRSF" id="PIRSF016578">
    <property type="entry name" value="HsaA"/>
    <property type="match status" value="1"/>
</dbReference>
<keyword evidence="7 8" id="KW-0560">Oxidoreductase</keyword>
<gene>
    <name evidence="12" type="ORF">PH603_16420</name>
</gene>
<dbReference type="PROSITE" id="PS00072">
    <property type="entry name" value="ACYL_COA_DH_1"/>
    <property type="match status" value="1"/>
</dbReference>
<dbReference type="InterPro" id="IPR006089">
    <property type="entry name" value="Acyl-CoA_DH_CS"/>
</dbReference>
<evidence type="ECO:0000256" key="4">
    <source>
        <dbReference type="ARBA" id="ARBA00022456"/>
    </source>
</evidence>
<dbReference type="InterPro" id="IPR013786">
    <property type="entry name" value="AcylCoA_DH/ox_N"/>
</dbReference>
<comment type="cofactor">
    <cofactor evidence="1 8">
        <name>FAD</name>
        <dbReference type="ChEBI" id="CHEBI:57692"/>
    </cofactor>
</comment>
<dbReference type="InterPro" id="IPR009075">
    <property type="entry name" value="AcylCo_DH/oxidase_C"/>
</dbReference>
<dbReference type="FunFam" id="2.40.110.10:FF:000001">
    <property type="entry name" value="Acyl-CoA dehydrogenase, mitochondrial"/>
    <property type="match status" value="1"/>
</dbReference>
<dbReference type="EMBL" id="CP116805">
    <property type="protein sequence ID" value="WCL54124.1"/>
    <property type="molecule type" value="Genomic_DNA"/>
</dbReference>
<evidence type="ECO:0000256" key="1">
    <source>
        <dbReference type="ARBA" id="ARBA00001974"/>
    </source>
</evidence>
<dbReference type="InterPro" id="IPR037069">
    <property type="entry name" value="AcylCoA_DH/ox_N_sf"/>
</dbReference>
<accession>A0AAE9XPZ6</accession>
<name>A0AAE9XPZ6_9PROT</name>
<evidence type="ECO:0000256" key="6">
    <source>
        <dbReference type="ARBA" id="ARBA00022827"/>
    </source>
</evidence>
<dbReference type="Pfam" id="PF02770">
    <property type="entry name" value="Acyl-CoA_dh_M"/>
    <property type="match status" value="1"/>
</dbReference>
<dbReference type="InterPro" id="IPR046373">
    <property type="entry name" value="Acyl-CoA_Oxase/DH_mid-dom_sf"/>
</dbReference>
<dbReference type="Proteomes" id="UP001217500">
    <property type="component" value="Chromosome"/>
</dbReference>
<dbReference type="GO" id="GO:0006552">
    <property type="term" value="P:L-leucine catabolic process"/>
    <property type="evidence" value="ECO:0007669"/>
    <property type="project" value="TreeGrafter"/>
</dbReference>